<dbReference type="CDD" id="cd06558">
    <property type="entry name" value="crotonase-like"/>
    <property type="match status" value="1"/>
</dbReference>
<comment type="caution">
    <text evidence="1">The sequence shown here is derived from an EMBL/GenBank/DDBJ whole genome shotgun (WGS) entry which is preliminary data.</text>
</comment>
<dbReference type="SUPFAM" id="SSF52096">
    <property type="entry name" value="ClpP/crotonase"/>
    <property type="match status" value="1"/>
</dbReference>
<dbReference type="PANTHER" id="PTHR43459">
    <property type="entry name" value="ENOYL-COA HYDRATASE"/>
    <property type="match status" value="1"/>
</dbReference>
<dbReference type="InterPro" id="IPR001753">
    <property type="entry name" value="Enoyl-CoA_hydra/iso"/>
</dbReference>
<evidence type="ECO:0000313" key="2">
    <source>
        <dbReference type="Proteomes" id="UP000035425"/>
    </source>
</evidence>
<dbReference type="Gene3D" id="3.90.226.10">
    <property type="entry name" value="2-enoyl-CoA Hydratase, Chain A, domain 1"/>
    <property type="match status" value="1"/>
</dbReference>
<gene>
    <name evidence="1" type="ORF">FrCorBMG51_04835</name>
</gene>
<dbReference type="EMBL" id="JWIO01000005">
    <property type="protein sequence ID" value="KLL12353.1"/>
    <property type="molecule type" value="Genomic_DNA"/>
</dbReference>
<name>A0ABR5F6J6_9ACTN</name>
<dbReference type="PANTHER" id="PTHR43459:SF1">
    <property type="entry name" value="EG:BACN32G11.4 PROTEIN"/>
    <property type="match status" value="1"/>
</dbReference>
<dbReference type="Proteomes" id="UP000035425">
    <property type="component" value="Unassembled WGS sequence"/>
</dbReference>
<proteinExistence type="predicted"/>
<keyword evidence="2" id="KW-1185">Reference proteome</keyword>
<dbReference type="InterPro" id="IPR029045">
    <property type="entry name" value="ClpP/crotonase-like_dom_sf"/>
</dbReference>
<reference evidence="1 2" key="1">
    <citation type="submission" date="2014-12" db="EMBL/GenBank/DDBJ databases">
        <title>Frankia sp. BMG5.1 draft genome.</title>
        <authorList>
            <person name="Gtari M."/>
            <person name="Ghodhbane-Gtari F."/>
            <person name="Nouioui I."/>
            <person name="Ktari A."/>
            <person name="Hezbri K."/>
            <person name="Mimouni W."/>
            <person name="Sbissi I."/>
            <person name="Ayari A."/>
            <person name="Yamanaka T."/>
            <person name="Normand P."/>
            <person name="Tisa L.S."/>
            <person name="Boudabous A."/>
        </authorList>
    </citation>
    <scope>NUCLEOTIDE SEQUENCE [LARGE SCALE GENOMIC DNA]</scope>
    <source>
        <strain evidence="1 2">BMG5.1</strain>
    </source>
</reference>
<dbReference type="Pfam" id="PF00378">
    <property type="entry name" value="ECH_1"/>
    <property type="match status" value="1"/>
</dbReference>
<sequence length="251" mass="27664">MAYITPLLDDYAKKYQNIRLERKDGILELTVHSEGKSLVWTSNAHDELAYCFADVACDPENKVVIITGAGDSFCSEIDFSSFSLSTAIDWSQIIFEGQRLLNNLLDIEVPVIAAINGPATIHPEIPVLSDITIAADTTTFRDSPHFPSGIVPGDGAHVTWTHVLGPQRGRYFLLTGQELDAHQALDYGVVNEVLPAEQVLPRAREIAENIAAKPPLARRYTRVALTRELKRLMHEQLSLGLVHEALAALSL</sequence>
<accession>A0ABR5F6J6</accession>
<organism evidence="1 2">
    <name type="scientific">Protofrankia coriariae</name>
    <dbReference type="NCBI Taxonomy" id="1562887"/>
    <lineage>
        <taxon>Bacteria</taxon>
        <taxon>Bacillati</taxon>
        <taxon>Actinomycetota</taxon>
        <taxon>Actinomycetes</taxon>
        <taxon>Frankiales</taxon>
        <taxon>Frankiaceae</taxon>
        <taxon>Protofrankia</taxon>
    </lineage>
</organism>
<protein>
    <submittedName>
        <fullName evidence="1">Crotonase</fullName>
    </submittedName>
</protein>
<dbReference type="RefSeq" id="WP_047221910.1">
    <property type="nucleotide sequence ID" value="NZ_JWIO01000005.1"/>
</dbReference>
<evidence type="ECO:0000313" key="1">
    <source>
        <dbReference type="EMBL" id="KLL12353.1"/>
    </source>
</evidence>